<dbReference type="Gene3D" id="3.40.50.620">
    <property type="entry name" value="HUPs"/>
    <property type="match status" value="1"/>
</dbReference>
<dbReference type="PATRIC" id="fig|1454001.3.peg.3800"/>
<dbReference type="EMBL" id="JFAX01000039">
    <property type="protein sequence ID" value="EXI64210.1"/>
    <property type="molecule type" value="Genomic_DNA"/>
</dbReference>
<dbReference type="InterPro" id="IPR051786">
    <property type="entry name" value="ASN_synthetase/amidase"/>
</dbReference>
<evidence type="ECO:0000256" key="2">
    <source>
        <dbReference type="ARBA" id="ARBA00012737"/>
    </source>
</evidence>
<dbReference type="STRING" id="1454001.AW08_03768"/>
<name>A0A011NIL4_9PROT</name>
<keyword evidence="5" id="KW-1185">Reference proteome</keyword>
<dbReference type="AlphaFoldDB" id="A0A011NIL4"/>
<sequence length="595" mass="66909">MFICRCLKDRVRGIGAEKWKASLSHLRPGGRWLTWSAAGFECAVFVSPHRWDVFAHQEERRLLLRLGLAHQGSRDVAGASTRAHVPDPWPADSHTHGCENTDEGIFSVVSYNADTEELVAFTDRTGMWGLYLAEDESGIWLSSSSLAIGCLRSVSLDDAALGAMRAAGYLLGDISLFREVKRLDAGERLVMNRSGMRVTRWWTPPEIRLDADVKAETTNFVESVTHRLGTVVGGRCALTTLTAGLDSRCLMALVRGAGLDSRFFTAASESPEDIEVAQRIARELGLNWFELAPTGIDAEGFRTVITLSTLLCDGENQPFRGTTYWAAALADLEVPVIWGFGGEAFRRYWSKQEQARMILKGASPLERLVRYRMAAWSVPPEVLESPLAQNPEDVACELLGRDYDFFATRSVDERLEAMYLSERIRRWASAHLKTMAWWIEPELPFIGQKLVEQAYGLPMAVREGAQLFRGAIWQCMPDAGRIPHNEGYHTLPYGEASFRDRLRTIRLDSAKLVRKIWPSRTVGHPYPPAGVSVTYRKCFEDELDPSRMISRFLYREKVLRDRLRPLLDEPAGTVKMVNEVLGLEIALRAVTMLRT</sequence>
<dbReference type="PANTHER" id="PTHR43284">
    <property type="entry name" value="ASPARAGINE SYNTHETASE (GLUTAMINE-HYDROLYZING)"/>
    <property type="match status" value="1"/>
</dbReference>
<dbReference type="InterPro" id="IPR029055">
    <property type="entry name" value="Ntn_hydrolases_N"/>
</dbReference>
<comment type="caution">
    <text evidence="4">The sequence shown here is derived from an EMBL/GenBank/DDBJ whole genome shotgun (WGS) entry which is preliminary data.</text>
</comment>
<evidence type="ECO:0000256" key="1">
    <source>
        <dbReference type="ARBA" id="ARBA00005187"/>
    </source>
</evidence>
<dbReference type="Gene3D" id="3.60.20.10">
    <property type="entry name" value="Glutamine Phosphoribosylpyrophosphate, subunit 1, domain 1"/>
    <property type="match status" value="1"/>
</dbReference>
<dbReference type="InterPro" id="IPR014729">
    <property type="entry name" value="Rossmann-like_a/b/a_fold"/>
</dbReference>
<comment type="catalytic activity">
    <reaction evidence="3">
        <text>L-aspartate + L-glutamine + ATP + H2O = L-asparagine + L-glutamate + AMP + diphosphate + H(+)</text>
        <dbReference type="Rhea" id="RHEA:12228"/>
        <dbReference type="ChEBI" id="CHEBI:15377"/>
        <dbReference type="ChEBI" id="CHEBI:15378"/>
        <dbReference type="ChEBI" id="CHEBI:29985"/>
        <dbReference type="ChEBI" id="CHEBI:29991"/>
        <dbReference type="ChEBI" id="CHEBI:30616"/>
        <dbReference type="ChEBI" id="CHEBI:33019"/>
        <dbReference type="ChEBI" id="CHEBI:58048"/>
        <dbReference type="ChEBI" id="CHEBI:58359"/>
        <dbReference type="ChEBI" id="CHEBI:456215"/>
        <dbReference type="EC" id="6.3.5.4"/>
    </reaction>
</comment>
<accession>A0A011NIL4</accession>
<reference evidence="4" key="1">
    <citation type="submission" date="2014-02" db="EMBL/GenBank/DDBJ databases">
        <title>Expanding our view of genomic diversity in Candidatus Accumulibacter clades.</title>
        <authorList>
            <person name="Skennerton C.T."/>
            <person name="Barr J.J."/>
            <person name="Slater F.R."/>
            <person name="Bond P.L."/>
            <person name="Tyson G.W."/>
        </authorList>
    </citation>
    <scope>NUCLEOTIDE SEQUENCE [LARGE SCALE GENOMIC DNA]</scope>
</reference>
<evidence type="ECO:0000313" key="4">
    <source>
        <dbReference type="EMBL" id="EXI64210.1"/>
    </source>
</evidence>
<dbReference type="SUPFAM" id="SSF56235">
    <property type="entry name" value="N-terminal nucleophile aminohydrolases (Ntn hydrolases)"/>
    <property type="match status" value="1"/>
</dbReference>
<proteinExistence type="predicted"/>
<dbReference type="SUPFAM" id="SSF52402">
    <property type="entry name" value="Adenine nucleotide alpha hydrolases-like"/>
    <property type="match status" value="1"/>
</dbReference>
<evidence type="ECO:0000256" key="3">
    <source>
        <dbReference type="ARBA" id="ARBA00048741"/>
    </source>
</evidence>
<gene>
    <name evidence="4" type="ORF">AW08_03768</name>
</gene>
<dbReference type="GO" id="GO:0004066">
    <property type="term" value="F:asparagine synthase (glutamine-hydrolyzing) activity"/>
    <property type="evidence" value="ECO:0007669"/>
    <property type="project" value="UniProtKB-EC"/>
</dbReference>
<organism evidence="4 5">
    <name type="scientific">Candidatus Accumulibacter adjunctus</name>
    <dbReference type="NCBI Taxonomy" id="1454001"/>
    <lineage>
        <taxon>Bacteria</taxon>
        <taxon>Pseudomonadati</taxon>
        <taxon>Pseudomonadota</taxon>
        <taxon>Betaproteobacteria</taxon>
        <taxon>Candidatus Accumulibacter</taxon>
    </lineage>
</organism>
<evidence type="ECO:0000313" key="5">
    <source>
        <dbReference type="Proteomes" id="UP000020218"/>
    </source>
</evidence>
<protein>
    <recommendedName>
        <fullName evidence="2">asparagine synthase (glutamine-hydrolyzing)</fullName>
        <ecNumber evidence="2">6.3.5.4</ecNumber>
    </recommendedName>
</protein>
<dbReference type="PANTHER" id="PTHR43284:SF1">
    <property type="entry name" value="ASPARAGINE SYNTHETASE"/>
    <property type="match status" value="1"/>
</dbReference>
<dbReference type="Proteomes" id="UP000020218">
    <property type="component" value="Unassembled WGS sequence"/>
</dbReference>
<comment type="pathway">
    <text evidence="1">Amino-acid biosynthesis; L-asparagine biosynthesis; L-asparagine from L-aspartate (L-Gln route): step 1/1.</text>
</comment>
<dbReference type="EC" id="6.3.5.4" evidence="2"/>